<proteinExistence type="predicted"/>
<protein>
    <submittedName>
        <fullName evidence="1">Uncharacterized protein</fullName>
    </submittedName>
</protein>
<keyword evidence="2" id="KW-1185">Reference proteome</keyword>
<comment type="caution">
    <text evidence="1">The sequence shown here is derived from an EMBL/GenBank/DDBJ whole genome shotgun (WGS) entry which is preliminary data.</text>
</comment>
<gene>
    <name evidence="1" type="ORF">LVIROSA_LOCUS26723</name>
</gene>
<dbReference type="AlphaFoldDB" id="A0AAU9NS02"/>
<name>A0AAU9NS02_9ASTR</name>
<evidence type="ECO:0000313" key="2">
    <source>
        <dbReference type="Proteomes" id="UP001157418"/>
    </source>
</evidence>
<accession>A0AAU9NS02</accession>
<organism evidence="1 2">
    <name type="scientific">Lactuca virosa</name>
    <dbReference type="NCBI Taxonomy" id="75947"/>
    <lineage>
        <taxon>Eukaryota</taxon>
        <taxon>Viridiplantae</taxon>
        <taxon>Streptophyta</taxon>
        <taxon>Embryophyta</taxon>
        <taxon>Tracheophyta</taxon>
        <taxon>Spermatophyta</taxon>
        <taxon>Magnoliopsida</taxon>
        <taxon>eudicotyledons</taxon>
        <taxon>Gunneridae</taxon>
        <taxon>Pentapetalae</taxon>
        <taxon>asterids</taxon>
        <taxon>campanulids</taxon>
        <taxon>Asterales</taxon>
        <taxon>Asteraceae</taxon>
        <taxon>Cichorioideae</taxon>
        <taxon>Cichorieae</taxon>
        <taxon>Lactucinae</taxon>
        <taxon>Lactuca</taxon>
    </lineage>
</organism>
<sequence>MKDERSRCSASAAIDNLNRSPRLTLSATSPCQQPHLAGNLRSSDLMLASLCRRPKSRYIDPSSQTLEELALFSGPHKILPKIGLAHPTN</sequence>
<reference evidence="1 2" key="1">
    <citation type="submission" date="2022-01" db="EMBL/GenBank/DDBJ databases">
        <authorList>
            <person name="Xiong W."/>
            <person name="Schranz E."/>
        </authorList>
    </citation>
    <scope>NUCLEOTIDE SEQUENCE [LARGE SCALE GENOMIC DNA]</scope>
</reference>
<dbReference type="EMBL" id="CAKMRJ010005412">
    <property type="protein sequence ID" value="CAH1440599.1"/>
    <property type="molecule type" value="Genomic_DNA"/>
</dbReference>
<dbReference type="Proteomes" id="UP001157418">
    <property type="component" value="Unassembled WGS sequence"/>
</dbReference>
<evidence type="ECO:0000313" key="1">
    <source>
        <dbReference type="EMBL" id="CAH1440599.1"/>
    </source>
</evidence>